<dbReference type="Proteomes" id="UP000325211">
    <property type="component" value="Chromosome"/>
</dbReference>
<protein>
    <submittedName>
        <fullName evidence="3">SAM-dependent methyltransferase</fullName>
    </submittedName>
</protein>
<evidence type="ECO:0000259" key="2">
    <source>
        <dbReference type="Pfam" id="PF13847"/>
    </source>
</evidence>
<evidence type="ECO:0000313" key="3">
    <source>
        <dbReference type="EMBL" id="QES49274.1"/>
    </source>
</evidence>
<evidence type="ECO:0000313" key="4">
    <source>
        <dbReference type="Proteomes" id="UP000325211"/>
    </source>
</evidence>
<dbReference type="RefSeq" id="WP_150208858.1">
    <property type="nucleotide sequence ID" value="NZ_CP029190.1"/>
</dbReference>
<dbReference type="GO" id="GO:0008168">
    <property type="term" value="F:methyltransferase activity"/>
    <property type="evidence" value="ECO:0007669"/>
    <property type="project" value="UniProtKB-KW"/>
</dbReference>
<dbReference type="Gene3D" id="3.40.50.150">
    <property type="entry name" value="Vaccinia Virus protein VP39"/>
    <property type="match status" value="1"/>
</dbReference>
<dbReference type="InterPro" id="IPR025714">
    <property type="entry name" value="Methyltranfer_dom"/>
</dbReference>
<proteinExistence type="predicted"/>
<dbReference type="AlphaFoldDB" id="A0A5P2D295"/>
<keyword evidence="3" id="KW-0489">Methyltransferase</keyword>
<feature type="region of interest" description="Disordered" evidence="1">
    <location>
        <begin position="1"/>
        <end position="54"/>
    </location>
</feature>
<feature type="domain" description="Methyltransferase" evidence="2">
    <location>
        <begin position="52"/>
        <end position="157"/>
    </location>
</feature>
<feature type="compositionally biased region" description="Gly residues" evidence="1">
    <location>
        <begin position="41"/>
        <end position="51"/>
    </location>
</feature>
<sequence>MNREQISGIAHTGHPIKAPLDDDSVGRLLEHALPRGDGRGGGRGSAPGNGQRGERVLDLGCGTAEWLLRALSTRPHLHAEGVDVSEVALIQARREASRLGVDERLVLHHREAADFVAVEPFDLVISVGATHAFGGLLPTLAAARKHLAPGGRVLIGESFWDRTPSPAAVGMFGDLDDLATTVDRVVADGWTPVHGHVSTRGELDAYEWACWGSLASWALDHPADPAAAQVLETAGTQRSQWLHGYRDSFGFLCLVLRETPETSGIRVSGNE</sequence>
<dbReference type="EMBL" id="CP029190">
    <property type="protein sequence ID" value="QES49274.1"/>
    <property type="molecule type" value="Genomic_DNA"/>
</dbReference>
<dbReference type="InterPro" id="IPR050723">
    <property type="entry name" value="CFA/CMAS"/>
</dbReference>
<dbReference type="SUPFAM" id="SSF53335">
    <property type="entry name" value="S-adenosyl-L-methionine-dependent methyltransferases"/>
    <property type="match status" value="1"/>
</dbReference>
<keyword evidence="3" id="KW-0808">Transferase</keyword>
<dbReference type="PANTHER" id="PTHR43667">
    <property type="entry name" value="CYCLOPROPANE-FATTY-ACYL-PHOSPHOLIPID SYNTHASE"/>
    <property type="match status" value="1"/>
</dbReference>
<dbReference type="Pfam" id="PF13847">
    <property type="entry name" value="Methyltransf_31"/>
    <property type="match status" value="1"/>
</dbReference>
<gene>
    <name evidence="3" type="ORF">DEJ50_17125</name>
</gene>
<accession>A0A5P2D295</accession>
<name>A0A5P2D295_STRVZ</name>
<dbReference type="InterPro" id="IPR029063">
    <property type="entry name" value="SAM-dependent_MTases_sf"/>
</dbReference>
<dbReference type="GO" id="GO:0032259">
    <property type="term" value="P:methylation"/>
    <property type="evidence" value="ECO:0007669"/>
    <property type="project" value="UniProtKB-KW"/>
</dbReference>
<reference evidence="3 4" key="1">
    <citation type="submission" date="2018-05" db="EMBL/GenBank/DDBJ databases">
        <title>Streptomyces venezuelae.</title>
        <authorList>
            <person name="Kim W."/>
            <person name="Lee N."/>
            <person name="Cho B.-K."/>
        </authorList>
    </citation>
    <scope>NUCLEOTIDE SEQUENCE [LARGE SCALE GENOMIC DNA]</scope>
    <source>
        <strain evidence="3 4">ATCC 21782</strain>
    </source>
</reference>
<organism evidence="3 4">
    <name type="scientific">Streptomyces venezuelae</name>
    <dbReference type="NCBI Taxonomy" id="54571"/>
    <lineage>
        <taxon>Bacteria</taxon>
        <taxon>Bacillati</taxon>
        <taxon>Actinomycetota</taxon>
        <taxon>Actinomycetes</taxon>
        <taxon>Kitasatosporales</taxon>
        <taxon>Streptomycetaceae</taxon>
        <taxon>Streptomyces</taxon>
    </lineage>
</organism>
<dbReference type="CDD" id="cd02440">
    <property type="entry name" value="AdoMet_MTases"/>
    <property type="match status" value="1"/>
</dbReference>
<feature type="compositionally biased region" description="Basic and acidic residues" evidence="1">
    <location>
        <begin position="24"/>
        <end position="40"/>
    </location>
</feature>
<dbReference type="OrthoDB" id="474235at2"/>
<evidence type="ECO:0000256" key="1">
    <source>
        <dbReference type="SAM" id="MobiDB-lite"/>
    </source>
</evidence>
<dbReference type="PANTHER" id="PTHR43667:SF2">
    <property type="entry name" value="FATTY ACID C-METHYL TRANSFERASE"/>
    <property type="match status" value="1"/>
</dbReference>